<feature type="transmembrane region" description="Helical" evidence="1">
    <location>
        <begin position="115"/>
        <end position="141"/>
    </location>
</feature>
<dbReference type="Proteomes" id="UP000054805">
    <property type="component" value="Unassembled WGS sequence"/>
</dbReference>
<keyword evidence="1" id="KW-0472">Membrane</keyword>
<accession>A0A0V1IXK1</accession>
<evidence type="ECO:0000313" key="4">
    <source>
        <dbReference type="Proteomes" id="UP000054805"/>
    </source>
</evidence>
<name>A0A0V1IXK1_TRIPS</name>
<keyword evidence="4" id="KW-1185">Reference proteome</keyword>
<comment type="caution">
    <text evidence="3">The sequence shown here is derived from an EMBL/GenBank/DDBJ whole genome shotgun (WGS) entry which is preliminary data.</text>
</comment>
<dbReference type="EMBL" id="JYDS01000253">
    <property type="protein sequence ID" value="KRZ20085.1"/>
    <property type="molecule type" value="Genomic_DNA"/>
</dbReference>
<protein>
    <submittedName>
        <fullName evidence="3">Uncharacterized protein</fullName>
    </submittedName>
</protein>
<dbReference type="EMBL" id="JYDV01000173">
    <property type="protein sequence ID" value="KRZ26965.1"/>
    <property type="molecule type" value="Genomic_DNA"/>
</dbReference>
<evidence type="ECO:0000256" key="1">
    <source>
        <dbReference type="SAM" id="Phobius"/>
    </source>
</evidence>
<evidence type="ECO:0000313" key="2">
    <source>
        <dbReference type="EMBL" id="KRZ20085.1"/>
    </source>
</evidence>
<dbReference type="AlphaFoldDB" id="A0A0V1IXK1"/>
<keyword evidence="1" id="KW-0812">Transmembrane</keyword>
<reference evidence="4 5" key="1">
    <citation type="submission" date="2015-01" db="EMBL/GenBank/DDBJ databases">
        <title>Evolution of Trichinella species and genotypes.</title>
        <authorList>
            <person name="Korhonen P.K."/>
            <person name="Edoardo P."/>
            <person name="Giuseppe L.R."/>
            <person name="Gasser R.B."/>
        </authorList>
    </citation>
    <scope>NUCLEOTIDE SEQUENCE [LARGE SCALE GENOMIC DNA]</scope>
    <source>
        <strain evidence="3">ISS176</strain>
        <strain evidence="2">ISS588</strain>
    </source>
</reference>
<evidence type="ECO:0000313" key="5">
    <source>
        <dbReference type="Proteomes" id="UP000054826"/>
    </source>
</evidence>
<gene>
    <name evidence="2" type="ORF">T4B_6760</name>
    <name evidence="3" type="ORF">T4C_3026</name>
</gene>
<evidence type="ECO:0000313" key="3">
    <source>
        <dbReference type="EMBL" id="KRZ26965.1"/>
    </source>
</evidence>
<keyword evidence="1" id="KW-1133">Transmembrane helix</keyword>
<proteinExistence type="predicted"/>
<sequence length="235" mass="27474">MSELNEKPQERRQYSAIDLPLTWQFVAFQRLTNHIYVATQMSQPALVYRKQRKSNFVRGAILDWNETKANQPTDASKQINWGKKAKSNIIIYKKMKNRRPKTIRQTLREVPPKNVYWFLLCMFFAFLLIGIFLTCYGFFYYETNLNLTKVARLAVTMSNCVSRSFESIGNNDAHQLEQMHAEIEKKEQKDEESTPRIIISKSMDFETHRYAVTAICPSCSSPHIQELILNSNQTC</sequence>
<dbReference type="Proteomes" id="UP000054826">
    <property type="component" value="Unassembled WGS sequence"/>
</dbReference>
<organism evidence="3 5">
    <name type="scientific">Trichinella pseudospiralis</name>
    <name type="common">Parasitic roundworm</name>
    <dbReference type="NCBI Taxonomy" id="6337"/>
    <lineage>
        <taxon>Eukaryota</taxon>
        <taxon>Metazoa</taxon>
        <taxon>Ecdysozoa</taxon>
        <taxon>Nematoda</taxon>
        <taxon>Enoplea</taxon>
        <taxon>Dorylaimia</taxon>
        <taxon>Trichinellida</taxon>
        <taxon>Trichinellidae</taxon>
        <taxon>Trichinella</taxon>
    </lineage>
</organism>